<evidence type="ECO:0000313" key="3">
    <source>
        <dbReference type="EMBL" id="TQL43814.1"/>
    </source>
</evidence>
<dbReference type="OrthoDB" id="506201at2"/>
<dbReference type="RefSeq" id="WP_141887079.1">
    <property type="nucleotide sequence ID" value="NZ_BAAAUY010000001.1"/>
</dbReference>
<keyword evidence="4" id="KW-1185">Reference proteome</keyword>
<protein>
    <submittedName>
        <fullName evidence="3">Glycosyltransferase involved in cell wall biosynthesis</fullName>
    </submittedName>
</protein>
<dbReference type="PANTHER" id="PTHR12526:SF630">
    <property type="entry name" value="GLYCOSYLTRANSFERASE"/>
    <property type="match status" value="1"/>
</dbReference>
<evidence type="ECO:0000259" key="2">
    <source>
        <dbReference type="Pfam" id="PF00534"/>
    </source>
</evidence>
<dbReference type="GO" id="GO:0016757">
    <property type="term" value="F:glycosyltransferase activity"/>
    <property type="evidence" value="ECO:0007669"/>
    <property type="project" value="InterPro"/>
</dbReference>
<sequence>MTAAPQLPFEPQSPAEFQSLVAGLNTAQRRQLDAALSYHALLHPGARLRVSVTVGEITQIPALTDASTLPGGNAKGTAVLAELSVLSTATGSPAGTEEVVRTVRLAHPDASPATTRPPEQFSIPRRVYRELEKRGPVLLDDVREFLMKRREHRSAEPIVRYSSDPEQSVLTRAFEDWGKNPAASPSDAAPAVLIGMHWLQTGGAERWAVESVQIAKDAGFLPIVITDQNSVHPWLDRPELDGCVVITLSFNHHEHQIDVAFAHALLENFNVQGIVLHHSQYLYQMLPWITQHRPDIRVMDSLHIVEYLAGGYPGISVHFDKYIDTHHVISPQLVEWLSVVQGVDESKIALAPLTALTVDSTGTFAPRDRSKPITIAFVGRLSRQKRPDVFLGLVRKLRKNGTPFRAILHGDGEMRSIVDGLISQFGLSGVIEQRFEDTPVATTLAESDVLVVTSINEGITLTTFEAIAAGIPVISTDVGSQRTIVAGRELLPRQARPFIKQATELIAQYDASDAAREAAWNSQLARVKEFSALPSAHHWMKELFKSWQV</sequence>
<feature type="domain" description="Glycosyl transferase family 1" evidence="2">
    <location>
        <begin position="369"/>
        <end position="487"/>
    </location>
</feature>
<dbReference type="SUPFAM" id="SSF53756">
    <property type="entry name" value="UDP-Glycosyltransferase/glycogen phosphorylase"/>
    <property type="match status" value="1"/>
</dbReference>
<dbReference type="Pfam" id="PF00534">
    <property type="entry name" value="Glycos_transf_1"/>
    <property type="match status" value="1"/>
</dbReference>
<reference evidence="3 4" key="1">
    <citation type="submission" date="2019-06" db="EMBL/GenBank/DDBJ databases">
        <title>Sequencing the genomes of 1000 actinobacteria strains.</title>
        <authorList>
            <person name="Klenk H.-P."/>
        </authorList>
    </citation>
    <scope>NUCLEOTIDE SEQUENCE [LARGE SCALE GENOMIC DNA]</scope>
    <source>
        <strain evidence="3 4">DSM 8803</strain>
    </source>
</reference>
<dbReference type="PANTHER" id="PTHR12526">
    <property type="entry name" value="GLYCOSYLTRANSFERASE"/>
    <property type="match status" value="1"/>
</dbReference>
<gene>
    <name evidence="3" type="ORF">FB468_1851</name>
</gene>
<accession>A0A542Y734</accession>
<keyword evidence="1 3" id="KW-0808">Transferase</keyword>
<dbReference type="Gene3D" id="3.40.50.2000">
    <property type="entry name" value="Glycogen Phosphorylase B"/>
    <property type="match status" value="1"/>
</dbReference>
<proteinExistence type="predicted"/>
<dbReference type="AlphaFoldDB" id="A0A542Y734"/>
<evidence type="ECO:0000256" key="1">
    <source>
        <dbReference type="ARBA" id="ARBA00022679"/>
    </source>
</evidence>
<name>A0A542Y734_9MICO</name>
<organism evidence="3 4">
    <name type="scientific">Leucobacter komagatae</name>
    <dbReference type="NCBI Taxonomy" id="55969"/>
    <lineage>
        <taxon>Bacteria</taxon>
        <taxon>Bacillati</taxon>
        <taxon>Actinomycetota</taxon>
        <taxon>Actinomycetes</taxon>
        <taxon>Micrococcales</taxon>
        <taxon>Microbacteriaceae</taxon>
        <taxon>Leucobacter</taxon>
    </lineage>
</organism>
<dbReference type="InterPro" id="IPR001296">
    <property type="entry name" value="Glyco_trans_1"/>
</dbReference>
<dbReference type="Proteomes" id="UP000319094">
    <property type="component" value="Unassembled WGS sequence"/>
</dbReference>
<evidence type="ECO:0000313" key="4">
    <source>
        <dbReference type="Proteomes" id="UP000319094"/>
    </source>
</evidence>
<comment type="caution">
    <text evidence="3">The sequence shown here is derived from an EMBL/GenBank/DDBJ whole genome shotgun (WGS) entry which is preliminary data.</text>
</comment>
<dbReference type="EMBL" id="VFON01000001">
    <property type="protein sequence ID" value="TQL43814.1"/>
    <property type="molecule type" value="Genomic_DNA"/>
</dbReference>